<accession>A0ABT3LTZ6</accession>
<dbReference type="Pfam" id="PF02225">
    <property type="entry name" value="PA"/>
    <property type="match status" value="1"/>
</dbReference>
<evidence type="ECO:0000256" key="1">
    <source>
        <dbReference type="ARBA" id="ARBA00022729"/>
    </source>
</evidence>
<dbReference type="CDD" id="cd04818">
    <property type="entry name" value="PA_subtilisin_1"/>
    <property type="match status" value="1"/>
</dbReference>
<dbReference type="RefSeq" id="WP_265374342.1">
    <property type="nucleotide sequence ID" value="NZ_JAMQPV010000001.1"/>
</dbReference>
<dbReference type="InterPro" id="IPR003137">
    <property type="entry name" value="PA_domain"/>
</dbReference>
<keyword evidence="2" id="KW-0325">Glycoprotein</keyword>
<organism evidence="4 5">
    <name type="scientific">Leptospira limi</name>
    <dbReference type="NCBI Taxonomy" id="2950023"/>
    <lineage>
        <taxon>Bacteria</taxon>
        <taxon>Pseudomonadati</taxon>
        <taxon>Spirochaetota</taxon>
        <taxon>Spirochaetia</taxon>
        <taxon>Leptospirales</taxon>
        <taxon>Leptospiraceae</taxon>
        <taxon>Leptospira</taxon>
    </lineage>
</organism>
<comment type="caution">
    <text evidence="4">The sequence shown here is derived from an EMBL/GenBank/DDBJ whole genome shotgun (WGS) entry which is preliminary data.</text>
</comment>
<proteinExistence type="predicted"/>
<sequence>MKKSIWIILTSFFIFGNCNTKNGEDLSSLIALLNVPSNTSSDRDTSNEQPDVNVDFSYSVGDIGTGTSQSILPTGLQPSTGVSFSVTPNLPAGLSINVSTGEISGTATSYVAKTDYDITGQKNQKSKTVRISFGISHLNNDRLNQTIPSRPIGPNYTYNVNGQLTHTIPADGCSAIQNEITGKIAIIRRGTCNFQEKVIFAQNAGAIAVIHYDNTASNTIPAVNAYPTPNSITIPSTVISGNAGTTLVNDLATFNTNATMRR</sequence>
<evidence type="ECO:0000313" key="4">
    <source>
        <dbReference type="EMBL" id="MCW7461202.1"/>
    </source>
</evidence>
<dbReference type="EMBL" id="JAMQPV010000001">
    <property type="protein sequence ID" value="MCW7461202.1"/>
    <property type="molecule type" value="Genomic_DNA"/>
</dbReference>
<protein>
    <submittedName>
        <fullName evidence="4">Ig domain-containing protein</fullName>
    </submittedName>
</protein>
<keyword evidence="5" id="KW-1185">Reference proteome</keyword>
<evidence type="ECO:0000259" key="3">
    <source>
        <dbReference type="Pfam" id="PF02225"/>
    </source>
</evidence>
<feature type="domain" description="PA" evidence="3">
    <location>
        <begin position="160"/>
        <end position="247"/>
    </location>
</feature>
<keyword evidence="1" id="KW-0732">Signal</keyword>
<dbReference type="SUPFAM" id="SSF52025">
    <property type="entry name" value="PA domain"/>
    <property type="match status" value="1"/>
</dbReference>
<dbReference type="Pfam" id="PF05345">
    <property type="entry name" value="He_PIG"/>
    <property type="match status" value="1"/>
</dbReference>
<dbReference type="Proteomes" id="UP001209737">
    <property type="component" value="Unassembled WGS sequence"/>
</dbReference>
<gene>
    <name evidence="4" type="ORF">ND812_03785</name>
</gene>
<dbReference type="Gene3D" id="3.50.30.30">
    <property type="match status" value="1"/>
</dbReference>
<name>A0ABT3LTZ6_9LEPT</name>
<dbReference type="PANTHER" id="PTHR22702">
    <property type="entry name" value="PROTEASE-ASSOCIATED DOMAIN-CONTAINING PROTEIN"/>
    <property type="match status" value="1"/>
</dbReference>
<dbReference type="PANTHER" id="PTHR22702:SF1">
    <property type="entry name" value="PROTEASE-ASSOCIATED DOMAIN-CONTAINING PROTEIN 1"/>
    <property type="match status" value="1"/>
</dbReference>
<reference evidence="4 5" key="1">
    <citation type="submission" date="2022-06" db="EMBL/GenBank/DDBJ databases">
        <title>Leptospira isolates from biofilms formed at urban environments.</title>
        <authorList>
            <person name="Ribeiro P.S."/>
            <person name="Sousa T."/>
            <person name="Carvalho N."/>
            <person name="Aburjaile F."/>
            <person name="Neves F."/>
            <person name="Oliveira D."/>
            <person name="Blanco L."/>
            <person name="Lima J."/>
            <person name="Costa F."/>
            <person name="Brenig B."/>
            <person name="Soares S."/>
            <person name="Ramos R."/>
            <person name="Goes-Neto A."/>
            <person name="Matiuzzi M."/>
            <person name="Azevedo V."/>
            <person name="Ristow P."/>
        </authorList>
    </citation>
    <scope>NUCLEOTIDE SEQUENCE [LARGE SCALE GENOMIC DNA]</scope>
    <source>
        <strain evidence="4 5">VSF25</strain>
    </source>
</reference>
<dbReference type="Gene3D" id="2.60.40.10">
    <property type="entry name" value="Immunoglobulins"/>
    <property type="match status" value="1"/>
</dbReference>
<dbReference type="InterPro" id="IPR046450">
    <property type="entry name" value="PA_dom_sf"/>
</dbReference>
<dbReference type="InterPro" id="IPR013783">
    <property type="entry name" value="Ig-like_fold"/>
</dbReference>
<evidence type="ECO:0000256" key="2">
    <source>
        <dbReference type="ARBA" id="ARBA00023180"/>
    </source>
</evidence>
<evidence type="ECO:0000313" key="5">
    <source>
        <dbReference type="Proteomes" id="UP001209737"/>
    </source>
</evidence>